<feature type="region of interest" description="Disordered" evidence="1">
    <location>
        <begin position="787"/>
        <end position="813"/>
    </location>
</feature>
<feature type="compositionally biased region" description="Basic and acidic residues" evidence="1">
    <location>
        <begin position="479"/>
        <end position="488"/>
    </location>
</feature>
<dbReference type="PANTHER" id="PTHR38696:SF1">
    <property type="entry name" value="MEDIATOR OF RNA POLYMERASE II TRANSCRIPTION SUBUNIT 13"/>
    <property type="match status" value="1"/>
</dbReference>
<feature type="compositionally biased region" description="Low complexity" evidence="1">
    <location>
        <begin position="444"/>
        <end position="459"/>
    </location>
</feature>
<feature type="compositionally biased region" description="Basic and acidic residues" evidence="1">
    <location>
        <begin position="545"/>
        <end position="556"/>
    </location>
</feature>
<feature type="region of interest" description="Disordered" evidence="1">
    <location>
        <begin position="521"/>
        <end position="613"/>
    </location>
</feature>
<feature type="region of interest" description="Disordered" evidence="1">
    <location>
        <begin position="628"/>
        <end position="727"/>
    </location>
</feature>
<dbReference type="PANTHER" id="PTHR38696">
    <property type="entry name" value="MEDIATOR OF RNA POLYMERASE II TRANSCRIPTION SUBUNIT 13"/>
    <property type="match status" value="1"/>
</dbReference>
<evidence type="ECO:0000313" key="3">
    <source>
        <dbReference type="Proteomes" id="UP000053477"/>
    </source>
</evidence>
<sequence>MSNALSSPSTMFDANQNNSVLTVSPPDSGFAPRREFVRDNHVPSSFALLSIAGASLVRLSSFPRTLKAELKRALELRASIRAVREDTSLNLLEFNLEGKPWASGKSIHSEMLFLNILSIILFYGFRYVSSIDYGREHDDKLCIAFSRPDSSPDTHRSHFPVVFAISFPSSTILRVINAPLNSTPAILQGVRSAWPRGVVSEKTVSDKCYEFKLKGYKWFQEDTFATDSLQQIMSILQTLDRHAFSLLASLSLSGGRSRMKDLWIFTGTSHGSPSDSVFGADLTRLLSDSPSSEQQHHRASSLPNALLHPNNNSPSHARSASTPEPHNRSPSVLRKKNSRTLGGTPPLRSTSEDSEQRLSASSASEVIDMTGIGTLRQRLIAHQMMSDDVDPMQGSSRYVDEAYIDPSFENTLRRDATSGRIKTGEIFYMTPPTDRMEEDQPALSPDNSDGSNSHSGSSNRLALTPRESTEGPQNMPQDVDNRVSDSIRDSTPQILSPGTFRDSKFSSTSGYSCEIPIAWTGGPEGNWKNSVESSPFFTSPPGSPEPDRGQIAEKPRRAPFGRHSTPLNFPGGWQPTPIEEKPEENLGFNETSSSGHGELEHQHHDADRNFMPERKEVDAARVASPILAESPAATRKSEVALYDMAPPKRRASYDSPCARPSTGPASPSPIASGWVLVNVERPRDSRSASFSSAPRTPTGGSKPGTPRGPAHGQQRDSQLSQQQEFSMSPVAKVIAAADAVSNVPVEPVTQPPSSGGLLKIFSNTKVKSRRLTPDGRVVKVKELEREELEQKGRKKSRKLSIRDRLRNNSSDNQ</sequence>
<keyword evidence="3" id="KW-1185">Reference proteome</keyword>
<organism evidence="2 3">
    <name type="scientific">Schizopora paradoxa</name>
    <dbReference type="NCBI Taxonomy" id="27342"/>
    <lineage>
        <taxon>Eukaryota</taxon>
        <taxon>Fungi</taxon>
        <taxon>Dikarya</taxon>
        <taxon>Basidiomycota</taxon>
        <taxon>Agaricomycotina</taxon>
        <taxon>Agaricomycetes</taxon>
        <taxon>Hymenochaetales</taxon>
        <taxon>Schizoporaceae</taxon>
        <taxon>Schizopora</taxon>
    </lineage>
</organism>
<feature type="region of interest" description="Disordered" evidence="1">
    <location>
        <begin position="430"/>
        <end position="508"/>
    </location>
</feature>
<name>A0A0H2S5T9_9AGAM</name>
<dbReference type="Proteomes" id="UP000053477">
    <property type="component" value="Unassembled WGS sequence"/>
</dbReference>
<evidence type="ECO:0000313" key="2">
    <source>
        <dbReference type="EMBL" id="KLO16988.1"/>
    </source>
</evidence>
<protein>
    <submittedName>
        <fullName evidence="2">Uncharacterized protein</fullName>
    </submittedName>
</protein>
<evidence type="ECO:0000256" key="1">
    <source>
        <dbReference type="SAM" id="MobiDB-lite"/>
    </source>
</evidence>
<reference evidence="2 3" key="1">
    <citation type="submission" date="2015-04" db="EMBL/GenBank/DDBJ databases">
        <title>Complete genome sequence of Schizopora paradoxa KUC8140, a cosmopolitan wood degrader in East Asia.</title>
        <authorList>
            <consortium name="DOE Joint Genome Institute"/>
            <person name="Min B."/>
            <person name="Park H."/>
            <person name="Jang Y."/>
            <person name="Kim J.-J."/>
            <person name="Kim K.H."/>
            <person name="Pangilinan J."/>
            <person name="Lipzen A."/>
            <person name="Riley R."/>
            <person name="Grigoriev I.V."/>
            <person name="Spatafora J.W."/>
            <person name="Choi I.-G."/>
        </authorList>
    </citation>
    <scope>NUCLEOTIDE SEQUENCE [LARGE SCALE GENOMIC DNA]</scope>
    <source>
        <strain evidence="2 3">KUC8140</strain>
    </source>
</reference>
<feature type="region of interest" description="Disordered" evidence="1">
    <location>
        <begin position="287"/>
        <end position="365"/>
    </location>
</feature>
<gene>
    <name evidence="2" type="ORF">SCHPADRAFT_926100</name>
</gene>
<dbReference type="OrthoDB" id="3358646at2759"/>
<dbReference type="AlphaFoldDB" id="A0A0H2S5T9"/>
<feature type="compositionally biased region" description="Basic and acidic residues" evidence="1">
    <location>
        <begin position="597"/>
        <end position="613"/>
    </location>
</feature>
<accession>A0A0H2S5T9</accession>
<dbReference type="InParanoid" id="A0A0H2S5T9"/>
<feature type="compositionally biased region" description="Polar residues" evidence="1">
    <location>
        <begin position="309"/>
        <end position="330"/>
    </location>
</feature>
<dbReference type="EMBL" id="KQ085909">
    <property type="protein sequence ID" value="KLO16988.1"/>
    <property type="molecule type" value="Genomic_DNA"/>
</dbReference>
<feature type="compositionally biased region" description="Polar residues" evidence="1">
    <location>
        <begin position="687"/>
        <end position="699"/>
    </location>
</feature>
<proteinExistence type="predicted"/>